<evidence type="ECO:0000313" key="4">
    <source>
        <dbReference type="Proteomes" id="UP000198902"/>
    </source>
</evidence>
<dbReference type="RefSeq" id="WP_089780249.1">
    <property type="nucleotide sequence ID" value="NZ_CABLRR010000003.1"/>
</dbReference>
<feature type="domain" description="DUF362" evidence="2">
    <location>
        <begin position="83"/>
        <end position="240"/>
    </location>
</feature>
<dbReference type="InterPro" id="IPR007160">
    <property type="entry name" value="DUF362"/>
</dbReference>
<feature type="compositionally biased region" description="Acidic residues" evidence="1">
    <location>
        <begin position="434"/>
        <end position="450"/>
    </location>
</feature>
<reference evidence="4" key="1">
    <citation type="submission" date="2015-03" db="EMBL/GenBank/DDBJ databases">
        <authorList>
            <person name="Urmite Genomes"/>
        </authorList>
    </citation>
    <scope>NUCLEOTIDE SEQUENCE [LARGE SCALE GENOMIC DNA]</scope>
    <source>
        <strain evidence="4">Arc-Hr</strain>
    </source>
</reference>
<evidence type="ECO:0000313" key="3">
    <source>
        <dbReference type="EMBL" id="CQR52027.1"/>
    </source>
</evidence>
<protein>
    <recommendedName>
        <fullName evidence="2">DUF362 domain-containing protein</fullName>
    </recommendedName>
</protein>
<dbReference type="Proteomes" id="UP000198902">
    <property type="component" value="Unassembled WGS sequence"/>
</dbReference>
<dbReference type="Pfam" id="PF04015">
    <property type="entry name" value="DUF362"/>
    <property type="match status" value="1"/>
</dbReference>
<organism evidence="3 4">
    <name type="scientific">Haloferax massiliensis</name>
    <dbReference type="NCBI Taxonomy" id="1476858"/>
    <lineage>
        <taxon>Archaea</taxon>
        <taxon>Methanobacteriati</taxon>
        <taxon>Methanobacteriota</taxon>
        <taxon>Stenosarchaea group</taxon>
        <taxon>Halobacteria</taxon>
        <taxon>Halobacteriales</taxon>
        <taxon>Haloferacaceae</taxon>
        <taxon>Haloferax</taxon>
    </lineage>
</organism>
<dbReference type="EMBL" id="CSTE01000003">
    <property type="protein sequence ID" value="CQR52027.1"/>
    <property type="molecule type" value="Genomic_DNA"/>
</dbReference>
<dbReference type="OrthoDB" id="337900at2157"/>
<dbReference type="Gene3D" id="3.40.50.11440">
    <property type="match status" value="1"/>
</dbReference>
<feature type="region of interest" description="Disordered" evidence="1">
    <location>
        <begin position="431"/>
        <end position="450"/>
    </location>
</feature>
<gene>
    <name evidence="3" type="ORF">BN996_02942</name>
</gene>
<proteinExistence type="predicted"/>
<dbReference type="AlphaFoldDB" id="A0A0D6JUB8"/>
<keyword evidence="4" id="KW-1185">Reference proteome</keyword>
<evidence type="ECO:0000259" key="2">
    <source>
        <dbReference type="Pfam" id="PF04015"/>
    </source>
</evidence>
<sequence length="450" mass="48099">MANNGTQRDGPVPISEEAVLEVSGMDSVPEMGIVEQLWETDPIPKAELRDSVFDAVETLDFDAVPDGGEVAVGAGSRGIANLPTIVSGVVDALDDRGYEPFVFPAMGSHGGATAEGQREMLEALGVTEARIGCEIRATMDTVVIGKTPVRDVEVHADANAAAADAIIPVNRVKPHTDFQGDVESGLSKMLVIGMGKQRGAKAAHDWAADWSFREMLPEIARLHVENLPIAGGIAIVEDEHDDTALIEGVPPSGFLDREAELLELAYERLPTIPFDELDVLVVDRMGKDVSGAGMDTNVIGRIVYGFEPDPPKPDITRIFVRGLTPASHGNGSGLGSADFVHADLFEELNWGDTLVNVLTASTPRAARIPPAVETDRSGLIASLSTVGVSALEAPRVVRIRDTMRLDRIAASAPLVEEARERDDLRVVEEPTPVEFEDGQFADDVLETGDH</sequence>
<evidence type="ECO:0000256" key="1">
    <source>
        <dbReference type="SAM" id="MobiDB-lite"/>
    </source>
</evidence>
<accession>A0A0D6JUB8</accession>
<name>A0A0D6JUB8_9EURY</name>